<feature type="compositionally biased region" description="Basic and acidic residues" evidence="2">
    <location>
        <begin position="1"/>
        <end position="17"/>
    </location>
</feature>
<feature type="compositionally biased region" description="Basic and acidic residues" evidence="2">
    <location>
        <begin position="39"/>
        <end position="54"/>
    </location>
</feature>
<gene>
    <name evidence="3" type="ORF">B0T20DRAFT_55589</name>
</gene>
<evidence type="ECO:0000313" key="3">
    <source>
        <dbReference type="EMBL" id="KAK3392414.1"/>
    </source>
</evidence>
<keyword evidence="4" id="KW-1185">Reference proteome</keyword>
<reference evidence="3" key="2">
    <citation type="submission" date="2023-07" db="EMBL/GenBank/DDBJ databases">
        <authorList>
            <consortium name="Lawrence Berkeley National Laboratory"/>
            <person name="Haridas S."/>
            <person name="Hensen N."/>
            <person name="Bonometti L."/>
            <person name="Westerberg I."/>
            <person name="Brannstrom I.O."/>
            <person name="Guillou S."/>
            <person name="Cros-Aarteil S."/>
            <person name="Calhoun S."/>
            <person name="Kuo A."/>
            <person name="Mondo S."/>
            <person name="Pangilinan J."/>
            <person name="Riley R."/>
            <person name="LaButti K."/>
            <person name="Andreopoulos B."/>
            <person name="Lipzen A."/>
            <person name="Chen C."/>
            <person name="Yanf M."/>
            <person name="Daum C."/>
            <person name="Ng V."/>
            <person name="Clum A."/>
            <person name="Steindorff A."/>
            <person name="Ohm R."/>
            <person name="Martin F."/>
            <person name="Silar P."/>
            <person name="Natvig D."/>
            <person name="Lalanne C."/>
            <person name="Gautier V."/>
            <person name="Ament-velasquez S.L."/>
            <person name="Kruys A."/>
            <person name="Hutchinson M.I."/>
            <person name="Powell A.J."/>
            <person name="Barry K."/>
            <person name="Miller A.N."/>
            <person name="Grigoriev I.V."/>
            <person name="Debuchy R."/>
            <person name="Gladieux P."/>
            <person name="Thoren M.H."/>
            <person name="Johannesson H."/>
        </authorList>
    </citation>
    <scope>NUCLEOTIDE SEQUENCE</scope>
    <source>
        <strain evidence="3">FGSC 1904</strain>
    </source>
</reference>
<organism evidence="3 4">
    <name type="scientific">Sordaria brevicollis</name>
    <dbReference type="NCBI Taxonomy" id="83679"/>
    <lineage>
        <taxon>Eukaryota</taxon>
        <taxon>Fungi</taxon>
        <taxon>Dikarya</taxon>
        <taxon>Ascomycota</taxon>
        <taxon>Pezizomycotina</taxon>
        <taxon>Sordariomycetes</taxon>
        <taxon>Sordariomycetidae</taxon>
        <taxon>Sordariales</taxon>
        <taxon>Sordariaceae</taxon>
        <taxon>Sordaria</taxon>
    </lineage>
</organism>
<dbReference type="AlphaFoldDB" id="A0AAE0P2U8"/>
<dbReference type="EMBL" id="JAUTDP010000011">
    <property type="protein sequence ID" value="KAK3392414.1"/>
    <property type="molecule type" value="Genomic_DNA"/>
</dbReference>
<sequence>MPAHRVYIETRAVDRSPRSPANNPPRSPRSPRHILRPRTRSEERIYVYREDRLPETPSSSSKNNNNTMSDRDRIFREAYEESYREIQDLRAKVEEKDLELAEKDALIKELQFDNQNLRRSLDSLSDLDNHQEDQIKTLRRKNSKLRNDKEDLNVRVRELRHEMDAKIRPMVDQINALRQEVANRRLQCESVERRNEDLERRMAKLRKNADEYAARNTMLEAQNESLRNQVQGVKAENARLMEVMDIERRLRVSHY</sequence>
<feature type="region of interest" description="Disordered" evidence="2">
    <location>
        <begin position="1"/>
        <end position="72"/>
    </location>
</feature>
<feature type="coiled-coil region" evidence="1">
    <location>
        <begin position="76"/>
        <end position="243"/>
    </location>
</feature>
<reference evidence="3" key="1">
    <citation type="journal article" date="2023" name="Mol. Phylogenet. Evol.">
        <title>Genome-scale phylogeny and comparative genomics of the fungal order Sordariales.</title>
        <authorList>
            <person name="Hensen N."/>
            <person name="Bonometti L."/>
            <person name="Westerberg I."/>
            <person name="Brannstrom I.O."/>
            <person name="Guillou S."/>
            <person name="Cros-Aarteil S."/>
            <person name="Calhoun S."/>
            <person name="Haridas S."/>
            <person name="Kuo A."/>
            <person name="Mondo S."/>
            <person name="Pangilinan J."/>
            <person name="Riley R."/>
            <person name="LaButti K."/>
            <person name="Andreopoulos B."/>
            <person name="Lipzen A."/>
            <person name="Chen C."/>
            <person name="Yan M."/>
            <person name="Daum C."/>
            <person name="Ng V."/>
            <person name="Clum A."/>
            <person name="Steindorff A."/>
            <person name="Ohm R.A."/>
            <person name="Martin F."/>
            <person name="Silar P."/>
            <person name="Natvig D.O."/>
            <person name="Lalanne C."/>
            <person name="Gautier V."/>
            <person name="Ament-Velasquez S.L."/>
            <person name="Kruys A."/>
            <person name="Hutchinson M.I."/>
            <person name="Powell A.J."/>
            <person name="Barry K."/>
            <person name="Miller A.N."/>
            <person name="Grigoriev I.V."/>
            <person name="Debuchy R."/>
            <person name="Gladieux P."/>
            <person name="Hiltunen Thoren M."/>
            <person name="Johannesson H."/>
        </authorList>
    </citation>
    <scope>NUCLEOTIDE SEQUENCE</scope>
    <source>
        <strain evidence="3">FGSC 1904</strain>
    </source>
</reference>
<comment type="caution">
    <text evidence="3">The sequence shown here is derived from an EMBL/GenBank/DDBJ whole genome shotgun (WGS) entry which is preliminary data.</text>
</comment>
<evidence type="ECO:0000256" key="2">
    <source>
        <dbReference type="SAM" id="MobiDB-lite"/>
    </source>
</evidence>
<feature type="compositionally biased region" description="Basic residues" evidence="2">
    <location>
        <begin position="29"/>
        <end position="38"/>
    </location>
</feature>
<proteinExistence type="predicted"/>
<keyword evidence="1" id="KW-0175">Coiled coil</keyword>
<name>A0AAE0P2U8_SORBR</name>
<protein>
    <submittedName>
        <fullName evidence="3">Uncharacterized protein</fullName>
    </submittedName>
</protein>
<evidence type="ECO:0000256" key="1">
    <source>
        <dbReference type="SAM" id="Coils"/>
    </source>
</evidence>
<evidence type="ECO:0000313" key="4">
    <source>
        <dbReference type="Proteomes" id="UP001281003"/>
    </source>
</evidence>
<dbReference type="Gene3D" id="6.10.250.1080">
    <property type="match status" value="1"/>
</dbReference>
<accession>A0AAE0P2U8</accession>
<dbReference type="Proteomes" id="UP001281003">
    <property type="component" value="Unassembled WGS sequence"/>
</dbReference>